<dbReference type="EMBL" id="AKIJ01000001">
    <property type="protein sequence ID" value="KFG26992.1"/>
    <property type="molecule type" value="Genomic_DNA"/>
</dbReference>
<reference evidence="1 2" key="1">
    <citation type="journal article" date="2014" name="Genome Announc.">
        <title>Genome Sequence of the Microsporidian Species Nematocida sp1 Strain ERTm6 (ATCC PRA-372).</title>
        <authorList>
            <person name="Bakowski M.A."/>
            <person name="Priest M."/>
            <person name="Young S."/>
            <person name="Cuomo C.A."/>
            <person name="Troemel E.R."/>
        </authorList>
    </citation>
    <scope>NUCLEOTIDE SEQUENCE [LARGE SCALE GENOMIC DNA]</scope>
    <source>
        <strain evidence="1 2">ERTm6</strain>
    </source>
</reference>
<organism evidence="1 2">
    <name type="scientific">Nematocida ausubeli (strain ATCC PRA-371 / ERTm2)</name>
    <name type="common">Nematode killer fungus</name>
    <dbReference type="NCBI Taxonomy" id="1913371"/>
    <lineage>
        <taxon>Eukaryota</taxon>
        <taxon>Fungi</taxon>
        <taxon>Fungi incertae sedis</taxon>
        <taxon>Microsporidia</taxon>
        <taxon>Nematocida</taxon>
    </lineage>
</organism>
<dbReference type="RefSeq" id="XP_052905547.1">
    <property type="nucleotide sequence ID" value="XM_053047722.1"/>
</dbReference>
<evidence type="ECO:0000313" key="1">
    <source>
        <dbReference type="EMBL" id="KFG26992.1"/>
    </source>
</evidence>
<dbReference type="HOGENOM" id="CLU_1548018_0_0_1"/>
<accession>A0A086J4C4</accession>
<evidence type="ECO:0000313" key="2">
    <source>
        <dbReference type="Proteomes" id="UP000054524"/>
    </source>
</evidence>
<dbReference type="GeneID" id="77675035"/>
<dbReference type="AlphaFoldDB" id="A0A086J4C4"/>
<dbReference type="Proteomes" id="UP000054524">
    <property type="component" value="Unassembled WGS sequence"/>
</dbReference>
<proteinExistence type="predicted"/>
<keyword evidence="2" id="KW-1185">Reference proteome</keyword>
<sequence length="173" mass="19495">MHMGYLLLPEEQAELLNDTALSYSLATNAIESIDKPAISNPLFIFDNSMIEILTSNVNIESALYPTEEDLVGVDIPKDTKECDEIEYKVEIDFTKIGEEYELIGIEKEQSDVMQINSIGQYLYEVSADNAKYVTKCATVDDNVYIVLTDTGTAYSIDKSCVVRKQNDRRLEDV</sequence>
<dbReference type="OrthoDB" id="2186695at2759"/>
<comment type="caution">
    <text evidence="1">The sequence shown here is derived from an EMBL/GenBank/DDBJ whole genome shotgun (WGS) entry which is preliminary data.</text>
</comment>
<name>A0A086J4C4_NEMA1</name>
<gene>
    <name evidence="1" type="ORF">NESG_00062</name>
</gene>
<protein>
    <submittedName>
        <fullName evidence="1">Uncharacterized protein</fullName>
    </submittedName>
</protein>